<keyword evidence="20" id="KW-1185">Reference proteome</keyword>
<evidence type="ECO:0000313" key="20">
    <source>
        <dbReference type="Proteomes" id="UP000194280"/>
    </source>
</evidence>
<evidence type="ECO:0000256" key="17">
    <source>
        <dbReference type="SAM" id="Phobius"/>
    </source>
</evidence>
<dbReference type="InterPro" id="IPR036291">
    <property type="entry name" value="NAD(P)-bd_dom_sf"/>
</dbReference>
<evidence type="ECO:0000256" key="16">
    <source>
        <dbReference type="ARBA" id="ARBA00048930"/>
    </source>
</evidence>
<keyword evidence="6" id="KW-0547">Nucleotide-binding</keyword>
<keyword evidence="9" id="KW-0746">Sphingolipid metabolism</keyword>
<keyword evidence="10 17" id="KW-1133">Transmembrane helix</keyword>
<evidence type="ECO:0000256" key="4">
    <source>
        <dbReference type="ARBA" id="ARBA00006484"/>
    </source>
</evidence>
<dbReference type="SUPFAM" id="SSF51735">
    <property type="entry name" value="NAD(P)-binding Rossmann-fold domains"/>
    <property type="match status" value="1"/>
</dbReference>
<evidence type="ECO:0000256" key="2">
    <source>
        <dbReference type="ARBA" id="ARBA00004760"/>
    </source>
</evidence>
<evidence type="ECO:0000256" key="11">
    <source>
        <dbReference type="ARBA" id="ARBA00023002"/>
    </source>
</evidence>
<dbReference type="GO" id="GO:0000166">
    <property type="term" value="F:nucleotide binding"/>
    <property type="evidence" value="ECO:0007669"/>
    <property type="project" value="UniProtKB-KW"/>
</dbReference>
<dbReference type="OrthoDB" id="10267115at2759"/>
<dbReference type="VEuPathDB" id="FungiDB:BTJ68_12810"/>
<dbReference type="STRING" id="1157616.A0A1Z5SSJ0"/>
<proteinExistence type="inferred from homology"/>
<comment type="caution">
    <text evidence="19">The sequence shown here is derived from an EMBL/GenBank/DDBJ whole genome shotgun (WGS) entry which is preliminary data.</text>
</comment>
<comment type="pathway">
    <text evidence="3">Sphingolipid metabolism.</text>
</comment>
<dbReference type="GO" id="GO:0047560">
    <property type="term" value="F:3-dehydrosphinganine reductase activity"/>
    <property type="evidence" value="ECO:0007669"/>
    <property type="project" value="UniProtKB-EC"/>
</dbReference>
<keyword evidence="7" id="KW-0256">Endoplasmic reticulum</keyword>
<evidence type="ECO:0000256" key="9">
    <source>
        <dbReference type="ARBA" id="ARBA00022919"/>
    </source>
</evidence>
<comment type="similarity">
    <text evidence="4">Belongs to the short-chain dehydrogenases/reductases (SDR) family.</text>
</comment>
<evidence type="ECO:0000256" key="5">
    <source>
        <dbReference type="ARBA" id="ARBA00022692"/>
    </source>
</evidence>
<name>A0A1Z5SSJ0_HORWE</name>
<dbReference type="Pfam" id="PF00106">
    <property type="entry name" value="adh_short"/>
    <property type="match status" value="1"/>
</dbReference>
<dbReference type="CDD" id="cd08939">
    <property type="entry name" value="KDSR-like_SDR_c"/>
    <property type="match status" value="1"/>
</dbReference>
<sequence>MALGLFWASACLCIFIAFLAADIMGLFSRKNHFDVDGRTILLTGGSQGMGRGLAKLLAEKGANIVIVARNQQKLDEALSYISSAAKNPQTQRFHVISADMTKPEENARILSETTAWNHGNPPDIVWANAGVSVPTLFIDTPLETLRSQMDINYWAATYLAHATLRLWLKPTSSKTDTPNEANPPAQPRHFIMTSSVVSFCGLAGYAPYSPAKSALRSLADTLRSELNMYNAYRRSHPTAGPSADIQIHCVVPGTITSPGHSQEQELKHPVTKVLEESDPAQTEDEVALASVKGLERGEYLITTQWLGNLMRVGMLGGSPRNNWFLDTVLSWIVSFAWLFIGPDMEGKVWDWGKKNEVKLPS</sequence>
<evidence type="ECO:0000256" key="1">
    <source>
        <dbReference type="ARBA" id="ARBA00004586"/>
    </source>
</evidence>
<dbReference type="SMART" id="SM00822">
    <property type="entry name" value="PKS_KR"/>
    <property type="match status" value="1"/>
</dbReference>
<comment type="pathway">
    <text evidence="2">Lipid metabolism; sphingolipid metabolism.</text>
</comment>
<keyword evidence="13 17" id="KW-0472">Membrane</keyword>
<dbReference type="PANTHER" id="PTHR43550:SF3">
    <property type="entry name" value="3-KETODIHYDROSPHINGOSINE REDUCTASE"/>
    <property type="match status" value="1"/>
</dbReference>
<dbReference type="InParanoid" id="A0A1Z5SSJ0"/>
<dbReference type="Proteomes" id="UP000194280">
    <property type="component" value="Unassembled WGS sequence"/>
</dbReference>
<comment type="function">
    <text evidence="15">Catalyzes the reduction of 3'-oxosphinganine (3-ketodihydrosphingosine/KDS) to sphinganine (dihydrosphingosine/DHS), the second step of de novo sphingolipid biosynthesis.</text>
</comment>
<dbReference type="FunCoup" id="A0A1Z5SSJ0">
    <property type="interactions" value="172"/>
</dbReference>
<dbReference type="GO" id="GO:0030148">
    <property type="term" value="P:sphingolipid biosynthetic process"/>
    <property type="evidence" value="ECO:0007669"/>
    <property type="project" value="InterPro"/>
</dbReference>
<keyword evidence="12" id="KW-0443">Lipid metabolism</keyword>
<evidence type="ECO:0000256" key="10">
    <source>
        <dbReference type="ARBA" id="ARBA00022989"/>
    </source>
</evidence>
<keyword evidence="5 17" id="KW-0812">Transmembrane</keyword>
<keyword evidence="11" id="KW-0560">Oxidoreductase</keyword>
<evidence type="ECO:0000259" key="18">
    <source>
        <dbReference type="SMART" id="SM00822"/>
    </source>
</evidence>
<dbReference type="PRINTS" id="PR00081">
    <property type="entry name" value="GDHRDH"/>
</dbReference>
<reference evidence="19 20" key="1">
    <citation type="submission" date="2017-01" db="EMBL/GenBank/DDBJ databases">
        <title>The recent genome duplication of the halophilic yeast Hortaea werneckii: insights from long-read sequencing.</title>
        <authorList>
            <person name="Sinha S."/>
            <person name="Flibotte S."/>
            <person name="Neira M."/>
            <person name="Lenassi M."/>
            <person name="Gostincar C."/>
            <person name="Stajich J.E."/>
            <person name="Nislow C.E."/>
        </authorList>
    </citation>
    <scope>NUCLEOTIDE SEQUENCE [LARGE SCALE GENOMIC DNA]</scope>
    <source>
        <strain evidence="19 20">EXF-2000</strain>
    </source>
</reference>
<comment type="catalytic activity">
    <reaction evidence="16">
        <text>sphinganine + NADP(+) = 3-oxosphinganine + NADPH + H(+)</text>
        <dbReference type="Rhea" id="RHEA:22640"/>
        <dbReference type="ChEBI" id="CHEBI:15378"/>
        <dbReference type="ChEBI" id="CHEBI:57783"/>
        <dbReference type="ChEBI" id="CHEBI:57817"/>
        <dbReference type="ChEBI" id="CHEBI:58299"/>
        <dbReference type="ChEBI" id="CHEBI:58349"/>
        <dbReference type="EC" id="1.1.1.102"/>
    </reaction>
    <physiologicalReaction direction="right-to-left" evidence="16">
        <dbReference type="Rhea" id="RHEA:22642"/>
    </physiologicalReaction>
</comment>
<dbReference type="InterPro" id="IPR002347">
    <property type="entry name" value="SDR_fam"/>
</dbReference>
<organism evidence="19 20">
    <name type="scientific">Hortaea werneckii EXF-2000</name>
    <dbReference type="NCBI Taxonomy" id="1157616"/>
    <lineage>
        <taxon>Eukaryota</taxon>
        <taxon>Fungi</taxon>
        <taxon>Dikarya</taxon>
        <taxon>Ascomycota</taxon>
        <taxon>Pezizomycotina</taxon>
        <taxon>Dothideomycetes</taxon>
        <taxon>Dothideomycetidae</taxon>
        <taxon>Mycosphaerellales</taxon>
        <taxon>Teratosphaeriaceae</taxon>
        <taxon>Hortaea</taxon>
    </lineage>
</organism>
<dbReference type="Gene3D" id="3.40.50.720">
    <property type="entry name" value="NAD(P)-binding Rossmann-like Domain"/>
    <property type="match status" value="1"/>
</dbReference>
<evidence type="ECO:0000256" key="15">
    <source>
        <dbReference type="ARBA" id="ARBA00044737"/>
    </source>
</evidence>
<dbReference type="GO" id="GO:0006666">
    <property type="term" value="P:3-keto-sphinganine metabolic process"/>
    <property type="evidence" value="ECO:0007669"/>
    <property type="project" value="InterPro"/>
</dbReference>
<feature type="domain" description="Ketoreductase" evidence="18">
    <location>
        <begin position="38"/>
        <end position="234"/>
    </location>
</feature>
<dbReference type="PANTHER" id="PTHR43550">
    <property type="entry name" value="3-KETODIHYDROSPHINGOSINE REDUCTASE"/>
    <property type="match status" value="1"/>
</dbReference>
<dbReference type="FunFam" id="3.40.50.720:FF:000456">
    <property type="entry name" value="3-ketodihydrosphingosine reductase tsc10"/>
    <property type="match status" value="1"/>
</dbReference>
<accession>A0A1Z5SSJ0</accession>
<evidence type="ECO:0000256" key="12">
    <source>
        <dbReference type="ARBA" id="ARBA00023098"/>
    </source>
</evidence>
<dbReference type="GO" id="GO:0005789">
    <property type="term" value="C:endoplasmic reticulum membrane"/>
    <property type="evidence" value="ECO:0007669"/>
    <property type="project" value="UniProtKB-SubCell"/>
</dbReference>
<evidence type="ECO:0000313" key="19">
    <source>
        <dbReference type="EMBL" id="OTA23711.1"/>
    </source>
</evidence>
<keyword evidence="8" id="KW-0521">NADP</keyword>
<feature type="transmembrane region" description="Helical" evidence="17">
    <location>
        <begin position="6"/>
        <end position="28"/>
    </location>
</feature>
<dbReference type="EC" id="1.1.1.102" evidence="14"/>
<dbReference type="InterPro" id="IPR057326">
    <property type="entry name" value="KR_dom"/>
</dbReference>
<evidence type="ECO:0000256" key="14">
    <source>
        <dbReference type="ARBA" id="ARBA00026112"/>
    </source>
</evidence>
<protein>
    <recommendedName>
        <fullName evidence="14">3-dehydrosphinganine reductase</fullName>
        <ecNumber evidence="14">1.1.1.102</ecNumber>
    </recommendedName>
</protein>
<dbReference type="EMBL" id="MUNK01000281">
    <property type="protein sequence ID" value="OTA23711.1"/>
    <property type="molecule type" value="Genomic_DNA"/>
</dbReference>
<comment type="subcellular location">
    <subcellularLocation>
        <location evidence="1">Endoplasmic reticulum membrane</location>
    </subcellularLocation>
</comment>
<evidence type="ECO:0000256" key="3">
    <source>
        <dbReference type="ARBA" id="ARBA00004991"/>
    </source>
</evidence>
<evidence type="ECO:0000256" key="13">
    <source>
        <dbReference type="ARBA" id="ARBA00023136"/>
    </source>
</evidence>
<evidence type="ECO:0000256" key="7">
    <source>
        <dbReference type="ARBA" id="ARBA00022824"/>
    </source>
</evidence>
<gene>
    <name evidence="19" type="ORF">BTJ68_12810</name>
</gene>
<evidence type="ECO:0000256" key="6">
    <source>
        <dbReference type="ARBA" id="ARBA00022741"/>
    </source>
</evidence>
<dbReference type="AlphaFoldDB" id="A0A1Z5SSJ0"/>
<evidence type="ECO:0000256" key="8">
    <source>
        <dbReference type="ARBA" id="ARBA00022857"/>
    </source>
</evidence>
<dbReference type="InterPro" id="IPR045022">
    <property type="entry name" value="KDSR-like"/>
</dbReference>